<dbReference type="Pfam" id="PF13624">
    <property type="entry name" value="SurA_N_3"/>
    <property type="match status" value="1"/>
</dbReference>
<reference evidence="2 3" key="1">
    <citation type="submission" date="2019-10" db="EMBL/GenBank/DDBJ databases">
        <title>Streptomyces smaragdinus sp. nov. and Streptomyces fabii sp. nov., isolated from the gut of fungus growing-termite Macrotermes natalensis.</title>
        <authorList>
            <person name="Schwitalla J."/>
            <person name="Benndorf R."/>
            <person name="Martin K."/>
            <person name="De Beer W."/>
            <person name="Kaster A.-K."/>
            <person name="Vollmers J."/>
            <person name="Poulsen M."/>
            <person name="Beemelmanns C."/>
        </authorList>
    </citation>
    <scope>NUCLEOTIDE SEQUENCE [LARGE SCALE GENOMIC DNA]</scope>
    <source>
        <strain evidence="2 3">RB5</strain>
    </source>
</reference>
<name>A0A7K0CRV4_9ACTN</name>
<evidence type="ECO:0008006" key="4">
    <source>
        <dbReference type="Google" id="ProtNLM"/>
    </source>
</evidence>
<sequence length="219" mass="23621">MRNAAGPKFAVLLALLGVPLLSACGGTVQAGAAATLGGDRITVEEVQSRAADVRDAQRAAPNGEELVKQTGTLMRQTLYFMVLTRVVDRAAEDEGIKVTDDDVDVYRKQYEQQAGGPEALKQMMLTQAAMTPDQMDAWLRLQTQGIKLTEASGAAPGSPEAEAAVNDALVKASKELDIEVNPRFGAWDAEMGNFKDTKFKWIKQVTVDREAQQSAVPLQ</sequence>
<keyword evidence="3" id="KW-1185">Reference proteome</keyword>
<dbReference type="Gene3D" id="1.10.4030.10">
    <property type="entry name" value="Porin chaperone SurA, peptide-binding domain"/>
    <property type="match status" value="1"/>
</dbReference>
<dbReference type="RefSeq" id="WP_153456998.1">
    <property type="nucleotide sequence ID" value="NZ_WEGJ01000048.1"/>
</dbReference>
<keyword evidence="1" id="KW-0732">Signal</keyword>
<dbReference type="InterPro" id="IPR027304">
    <property type="entry name" value="Trigger_fact/SurA_dom_sf"/>
</dbReference>
<comment type="caution">
    <text evidence="2">The sequence shown here is derived from an EMBL/GenBank/DDBJ whole genome shotgun (WGS) entry which is preliminary data.</text>
</comment>
<accession>A0A7K0CRV4</accession>
<evidence type="ECO:0000256" key="1">
    <source>
        <dbReference type="SAM" id="SignalP"/>
    </source>
</evidence>
<organism evidence="2 3">
    <name type="scientific">Streptomyces smaragdinus</name>
    <dbReference type="NCBI Taxonomy" id="2585196"/>
    <lineage>
        <taxon>Bacteria</taxon>
        <taxon>Bacillati</taxon>
        <taxon>Actinomycetota</taxon>
        <taxon>Actinomycetes</taxon>
        <taxon>Kitasatosporales</taxon>
        <taxon>Streptomycetaceae</taxon>
        <taxon>Streptomyces</taxon>
    </lineage>
</organism>
<dbReference type="AlphaFoldDB" id="A0A7K0CRV4"/>
<dbReference type="PROSITE" id="PS51257">
    <property type="entry name" value="PROKAR_LIPOPROTEIN"/>
    <property type="match status" value="1"/>
</dbReference>
<dbReference type="PANTHER" id="PTHR47245">
    <property type="entry name" value="PEPTIDYLPROLYL ISOMERASE"/>
    <property type="match status" value="1"/>
</dbReference>
<dbReference type="EMBL" id="WEGJ01000048">
    <property type="protein sequence ID" value="MQY16217.1"/>
    <property type="molecule type" value="Genomic_DNA"/>
</dbReference>
<dbReference type="SUPFAM" id="SSF109998">
    <property type="entry name" value="Triger factor/SurA peptide-binding domain-like"/>
    <property type="match status" value="1"/>
</dbReference>
<feature type="signal peptide" evidence="1">
    <location>
        <begin position="1"/>
        <end position="23"/>
    </location>
</feature>
<protein>
    <recommendedName>
        <fullName evidence="4">Lipoprotein</fullName>
    </recommendedName>
</protein>
<proteinExistence type="predicted"/>
<dbReference type="Proteomes" id="UP000466345">
    <property type="component" value="Unassembled WGS sequence"/>
</dbReference>
<evidence type="ECO:0000313" key="2">
    <source>
        <dbReference type="EMBL" id="MQY16217.1"/>
    </source>
</evidence>
<feature type="chain" id="PRO_5038338798" description="Lipoprotein" evidence="1">
    <location>
        <begin position="24"/>
        <end position="219"/>
    </location>
</feature>
<evidence type="ECO:0000313" key="3">
    <source>
        <dbReference type="Proteomes" id="UP000466345"/>
    </source>
</evidence>
<dbReference type="InterPro" id="IPR050245">
    <property type="entry name" value="PrsA_foldase"/>
</dbReference>
<dbReference type="OrthoDB" id="3212108at2"/>
<dbReference type="PANTHER" id="PTHR47245:SF2">
    <property type="entry name" value="PEPTIDYL-PROLYL CIS-TRANS ISOMERASE HP_0175-RELATED"/>
    <property type="match status" value="1"/>
</dbReference>
<gene>
    <name evidence="2" type="ORF">SRB5_64140</name>
</gene>